<proteinExistence type="predicted"/>
<accession>A0AAV1HCJ6</accession>
<keyword evidence="1" id="KW-0812">Transmembrane</keyword>
<gene>
    <name evidence="2" type="ORF">XNOV1_A016819</name>
</gene>
<dbReference type="Proteomes" id="UP001178508">
    <property type="component" value="Chromosome 21"/>
</dbReference>
<organism evidence="2 3">
    <name type="scientific">Xyrichtys novacula</name>
    <name type="common">Pearly razorfish</name>
    <name type="synonym">Hemipteronotus novacula</name>
    <dbReference type="NCBI Taxonomy" id="13765"/>
    <lineage>
        <taxon>Eukaryota</taxon>
        <taxon>Metazoa</taxon>
        <taxon>Chordata</taxon>
        <taxon>Craniata</taxon>
        <taxon>Vertebrata</taxon>
        <taxon>Euteleostomi</taxon>
        <taxon>Actinopterygii</taxon>
        <taxon>Neopterygii</taxon>
        <taxon>Teleostei</taxon>
        <taxon>Neoteleostei</taxon>
        <taxon>Acanthomorphata</taxon>
        <taxon>Eupercaria</taxon>
        <taxon>Labriformes</taxon>
        <taxon>Labridae</taxon>
        <taxon>Xyrichtys</taxon>
    </lineage>
</organism>
<evidence type="ECO:0000256" key="1">
    <source>
        <dbReference type="SAM" id="Phobius"/>
    </source>
</evidence>
<protein>
    <submittedName>
        <fullName evidence="2">Uncharacterized protein si:ch73-347e22.8</fullName>
    </submittedName>
</protein>
<feature type="transmembrane region" description="Helical" evidence="1">
    <location>
        <begin position="6"/>
        <end position="29"/>
    </location>
</feature>
<evidence type="ECO:0000313" key="2">
    <source>
        <dbReference type="EMBL" id="CAJ1083350.1"/>
    </source>
</evidence>
<sequence length="130" mass="15043">MRIQWIVSIVSNLVSMGLLVIVMGQYQVLNIQKQREEKLKTEVQRLANEYANDDLSKVTMEKLLADGNKTMTELEAAMAKLSPELEKKRKDVDACQAEKVRSFFQFPKIITLTRQCLFSIFYPIHTNMND</sequence>
<keyword evidence="1" id="KW-1133">Transmembrane helix</keyword>
<dbReference type="AlphaFoldDB" id="A0AAV1HCJ6"/>
<keyword evidence="3" id="KW-1185">Reference proteome</keyword>
<reference evidence="2" key="1">
    <citation type="submission" date="2023-08" db="EMBL/GenBank/DDBJ databases">
        <authorList>
            <person name="Alioto T."/>
            <person name="Alioto T."/>
            <person name="Gomez Garrido J."/>
        </authorList>
    </citation>
    <scope>NUCLEOTIDE SEQUENCE</scope>
</reference>
<name>A0AAV1HCJ6_XYRNO</name>
<evidence type="ECO:0000313" key="3">
    <source>
        <dbReference type="Proteomes" id="UP001178508"/>
    </source>
</evidence>
<keyword evidence="1" id="KW-0472">Membrane</keyword>
<dbReference type="EMBL" id="OY660884">
    <property type="protein sequence ID" value="CAJ1083350.1"/>
    <property type="molecule type" value="Genomic_DNA"/>
</dbReference>